<dbReference type="Proteomes" id="UP000034507">
    <property type="component" value="Unassembled WGS sequence"/>
</dbReference>
<evidence type="ECO:0000256" key="5">
    <source>
        <dbReference type="HAMAP-Rule" id="MF_00651"/>
    </source>
</evidence>
<dbReference type="InterPro" id="IPR012337">
    <property type="entry name" value="RNaseH-like_sf"/>
</dbReference>
<dbReference type="Pfam" id="PF03652">
    <property type="entry name" value="RuvX"/>
    <property type="match status" value="1"/>
</dbReference>
<dbReference type="EMBL" id="LCBX01000024">
    <property type="protein sequence ID" value="KKS20552.1"/>
    <property type="molecule type" value="Genomic_DNA"/>
</dbReference>
<dbReference type="Gene3D" id="3.30.420.140">
    <property type="entry name" value="YqgF/RNase H-like domain"/>
    <property type="match status" value="1"/>
</dbReference>
<keyword evidence="2 5" id="KW-0690">Ribosome biogenesis</keyword>
<dbReference type="SUPFAM" id="SSF53098">
    <property type="entry name" value="Ribonuclease H-like"/>
    <property type="match status" value="1"/>
</dbReference>
<keyword evidence="4 5" id="KW-0378">Hydrolase</keyword>
<dbReference type="GO" id="GO:0000967">
    <property type="term" value="P:rRNA 5'-end processing"/>
    <property type="evidence" value="ECO:0007669"/>
    <property type="project" value="UniProtKB-UniRule"/>
</dbReference>
<proteinExistence type="inferred from homology"/>
<reference evidence="7 8" key="1">
    <citation type="journal article" date="2015" name="Nature">
        <title>rRNA introns, odd ribosomes, and small enigmatic genomes across a large radiation of phyla.</title>
        <authorList>
            <person name="Brown C.T."/>
            <person name="Hug L.A."/>
            <person name="Thomas B.C."/>
            <person name="Sharon I."/>
            <person name="Castelle C.J."/>
            <person name="Singh A."/>
            <person name="Wilkins M.J."/>
            <person name="Williams K.H."/>
            <person name="Banfield J.F."/>
        </authorList>
    </citation>
    <scope>NUCLEOTIDE SEQUENCE [LARGE SCALE GENOMIC DNA]</scope>
</reference>
<evidence type="ECO:0000313" key="8">
    <source>
        <dbReference type="Proteomes" id="UP000034507"/>
    </source>
</evidence>
<accession>A0A0G0X820</accession>
<gene>
    <name evidence="7" type="ORF">UU77_C0024G0008</name>
</gene>
<dbReference type="InterPro" id="IPR005227">
    <property type="entry name" value="YqgF"/>
</dbReference>
<dbReference type="GO" id="GO:0016788">
    <property type="term" value="F:hydrolase activity, acting on ester bonds"/>
    <property type="evidence" value="ECO:0007669"/>
    <property type="project" value="UniProtKB-UniRule"/>
</dbReference>
<keyword evidence="3 5" id="KW-0540">Nuclease</keyword>
<dbReference type="PANTHER" id="PTHR33317:SF4">
    <property type="entry name" value="POLYNUCLEOTIDYL TRANSFERASE, RIBONUCLEASE H-LIKE SUPERFAMILY PROTEIN"/>
    <property type="match status" value="1"/>
</dbReference>
<comment type="function">
    <text evidence="5">Could be a nuclease involved in processing of the 5'-end of pre-16S rRNA.</text>
</comment>
<dbReference type="EC" id="3.1.-.-" evidence="5"/>
<comment type="caution">
    <text evidence="7">The sequence shown here is derived from an EMBL/GenBank/DDBJ whole genome shotgun (WGS) entry which is preliminary data.</text>
</comment>
<name>A0A0G0X820_UNCKA</name>
<dbReference type="SMART" id="SM00732">
    <property type="entry name" value="YqgFc"/>
    <property type="match status" value="1"/>
</dbReference>
<organism evidence="7 8">
    <name type="scientific">candidate division WWE3 bacterium GW2011_GWC1_41_7</name>
    <dbReference type="NCBI Taxonomy" id="1619119"/>
    <lineage>
        <taxon>Bacteria</taxon>
        <taxon>Katanobacteria</taxon>
    </lineage>
</organism>
<comment type="similarity">
    <text evidence="5">Belongs to the YqgF HJR family.</text>
</comment>
<evidence type="ECO:0000259" key="6">
    <source>
        <dbReference type="SMART" id="SM00732"/>
    </source>
</evidence>
<sequence length="149" mass="17007">MTNEHKHTTEHETLLGVDFGETNTGLAFGKAGLVSPIKVMPSKDIHAAIHEIVRFTIHNKVDKLVVGLPLAYDGKETPQARKVRHFIKLLKVRIKKPIVLYNEYGSTKESLKETIDYGLSQRGRRSIDHYSAAVILKKYFETEKEHRKD</sequence>
<dbReference type="GO" id="GO:0005737">
    <property type="term" value="C:cytoplasm"/>
    <property type="evidence" value="ECO:0007669"/>
    <property type="project" value="UniProtKB-SubCell"/>
</dbReference>
<dbReference type="CDD" id="cd16964">
    <property type="entry name" value="YqgF"/>
    <property type="match status" value="1"/>
</dbReference>
<dbReference type="InterPro" id="IPR037027">
    <property type="entry name" value="YqgF/RNaseH-like_dom_sf"/>
</dbReference>
<dbReference type="HAMAP" id="MF_00651">
    <property type="entry name" value="Nuclease_YqgF"/>
    <property type="match status" value="1"/>
</dbReference>
<dbReference type="InterPro" id="IPR006641">
    <property type="entry name" value="YqgF/RNaseH-like_dom"/>
</dbReference>
<comment type="subcellular location">
    <subcellularLocation>
        <location evidence="5">Cytoplasm</location>
    </subcellularLocation>
</comment>
<evidence type="ECO:0000256" key="2">
    <source>
        <dbReference type="ARBA" id="ARBA00022517"/>
    </source>
</evidence>
<protein>
    <recommendedName>
        <fullName evidence="5">Putative pre-16S rRNA nuclease</fullName>
        <ecNumber evidence="5">3.1.-.-</ecNumber>
    </recommendedName>
</protein>
<evidence type="ECO:0000256" key="1">
    <source>
        <dbReference type="ARBA" id="ARBA00022490"/>
    </source>
</evidence>
<evidence type="ECO:0000256" key="4">
    <source>
        <dbReference type="ARBA" id="ARBA00022801"/>
    </source>
</evidence>
<dbReference type="PANTHER" id="PTHR33317">
    <property type="entry name" value="POLYNUCLEOTIDYL TRANSFERASE, RIBONUCLEASE H-LIKE SUPERFAMILY PROTEIN"/>
    <property type="match status" value="1"/>
</dbReference>
<keyword evidence="1 5" id="KW-0963">Cytoplasm</keyword>
<dbReference type="GO" id="GO:0004518">
    <property type="term" value="F:nuclease activity"/>
    <property type="evidence" value="ECO:0007669"/>
    <property type="project" value="UniProtKB-KW"/>
</dbReference>
<dbReference type="NCBIfam" id="TIGR00250">
    <property type="entry name" value="RNAse_H_YqgF"/>
    <property type="match status" value="1"/>
</dbReference>
<evidence type="ECO:0000256" key="3">
    <source>
        <dbReference type="ARBA" id="ARBA00022722"/>
    </source>
</evidence>
<dbReference type="AlphaFoldDB" id="A0A0G0X820"/>
<feature type="domain" description="YqgF/RNase H-like" evidence="6">
    <location>
        <begin position="12"/>
        <end position="110"/>
    </location>
</feature>
<evidence type="ECO:0000313" key="7">
    <source>
        <dbReference type="EMBL" id="KKS20552.1"/>
    </source>
</evidence>